<evidence type="ECO:0000256" key="2">
    <source>
        <dbReference type="ARBA" id="ARBA00004138"/>
    </source>
</evidence>
<keyword evidence="8" id="KW-0256">Endoplasmic reticulum</keyword>
<dbReference type="InterPro" id="IPR036116">
    <property type="entry name" value="FN3_sf"/>
</dbReference>
<protein>
    <submittedName>
        <fullName evidence="16">Malectin domain-containing carbohydrate-binding protein</fullName>
    </submittedName>
</protein>
<comment type="similarity">
    <text evidence="4">Belongs to the malectin family.</text>
</comment>
<keyword evidence="7" id="KW-0732">Signal</keyword>
<comment type="subcellular location">
    <subcellularLocation>
        <location evidence="2">Cell projection</location>
        <location evidence="2">Cilium</location>
    </subcellularLocation>
    <subcellularLocation>
        <location evidence="3">Cytoplasm</location>
    </subcellularLocation>
    <subcellularLocation>
        <location evidence="1">Endoplasmic reticulum membrane</location>
        <topology evidence="1">Single-pass type I membrane protein</topology>
    </subcellularLocation>
</comment>
<feature type="domain" description="Fibronectin type-III" evidence="15">
    <location>
        <begin position="47"/>
        <end position="139"/>
    </location>
</feature>
<reference evidence="16" key="1">
    <citation type="submission" date="2024-06" db="EMBL/GenBank/DDBJ databases">
        <title>Draft Genome Sequence of Deinococcus sonorensis Type Strain KR-87, a Biofilm Producing Representative of the Genus Deinococcus.</title>
        <authorList>
            <person name="Boren L.S."/>
            <person name="Grosso R.A."/>
            <person name="Hugenberg-Cox A.N."/>
            <person name="Hill J.T.E."/>
            <person name="Albert C.M."/>
            <person name="Tuohy J.M."/>
        </authorList>
    </citation>
    <scope>NUCLEOTIDE SEQUENCE</scope>
    <source>
        <strain evidence="16">KR-87</strain>
    </source>
</reference>
<dbReference type="PROSITE" id="PS51257">
    <property type="entry name" value="PROKAR_LIPOPROTEIN"/>
    <property type="match status" value="1"/>
</dbReference>
<dbReference type="InterPro" id="IPR053879">
    <property type="entry name" value="HYDIN_VesB_CFA65-like_Ig"/>
</dbReference>
<dbReference type="Pfam" id="PF22544">
    <property type="entry name" value="HYDIN_VesB_CFA65-like_Ig"/>
    <property type="match status" value="1"/>
</dbReference>
<dbReference type="PANTHER" id="PTHR13460">
    <property type="match status" value="1"/>
</dbReference>
<dbReference type="PANTHER" id="PTHR13460:SF0">
    <property type="entry name" value="MALECTIN"/>
    <property type="match status" value="1"/>
</dbReference>
<dbReference type="GO" id="GO:0030246">
    <property type="term" value="F:carbohydrate binding"/>
    <property type="evidence" value="ECO:0007669"/>
    <property type="project" value="InterPro"/>
</dbReference>
<keyword evidence="11" id="KW-0472">Membrane</keyword>
<evidence type="ECO:0000256" key="9">
    <source>
        <dbReference type="ARBA" id="ARBA00022989"/>
    </source>
</evidence>
<dbReference type="CDD" id="cd00063">
    <property type="entry name" value="FN3"/>
    <property type="match status" value="1"/>
</dbReference>
<dbReference type="GO" id="GO:0016020">
    <property type="term" value="C:membrane"/>
    <property type="evidence" value="ECO:0007669"/>
    <property type="project" value="TreeGrafter"/>
</dbReference>
<dbReference type="SUPFAM" id="SSF49265">
    <property type="entry name" value="Fibronectin type III"/>
    <property type="match status" value="1"/>
</dbReference>
<dbReference type="PROSITE" id="PS50853">
    <property type="entry name" value="FN3"/>
    <property type="match status" value="1"/>
</dbReference>
<organism evidence="16">
    <name type="scientific">Deinococcus sonorensis KR-87</name>
    <dbReference type="NCBI Taxonomy" id="694439"/>
    <lineage>
        <taxon>Bacteria</taxon>
        <taxon>Thermotogati</taxon>
        <taxon>Deinococcota</taxon>
        <taxon>Deinococci</taxon>
        <taxon>Deinococcales</taxon>
        <taxon>Deinococcaceae</taxon>
        <taxon>Deinococcus</taxon>
    </lineage>
</organism>
<dbReference type="InterPro" id="IPR008979">
    <property type="entry name" value="Galactose-bd-like_sf"/>
</dbReference>
<keyword evidence="10" id="KW-0969">Cilium</keyword>
<evidence type="ECO:0000256" key="1">
    <source>
        <dbReference type="ARBA" id="ARBA00004115"/>
    </source>
</evidence>
<proteinExistence type="inferred from homology"/>
<dbReference type="KEGG" id="dsc:ABOD76_08505"/>
<dbReference type="Gene3D" id="2.60.40.10">
    <property type="entry name" value="Immunoglobulins"/>
    <property type="match status" value="2"/>
</dbReference>
<name>A0AAU7UEJ2_9DEIO</name>
<evidence type="ECO:0000256" key="7">
    <source>
        <dbReference type="ARBA" id="ARBA00022729"/>
    </source>
</evidence>
<dbReference type="SMART" id="SM00060">
    <property type="entry name" value="FN3"/>
    <property type="match status" value="1"/>
</dbReference>
<evidence type="ECO:0000256" key="10">
    <source>
        <dbReference type="ARBA" id="ARBA00023069"/>
    </source>
</evidence>
<dbReference type="InterPro" id="IPR013783">
    <property type="entry name" value="Ig-like_fold"/>
</dbReference>
<keyword evidence="13" id="KW-0966">Cell projection</keyword>
<keyword evidence="5" id="KW-0963">Cytoplasm</keyword>
<dbReference type="InterPro" id="IPR003961">
    <property type="entry name" value="FN3_dom"/>
</dbReference>
<dbReference type="Pfam" id="PF00041">
    <property type="entry name" value="fn3"/>
    <property type="match status" value="1"/>
</dbReference>
<evidence type="ECO:0000259" key="15">
    <source>
        <dbReference type="PROSITE" id="PS50853"/>
    </source>
</evidence>
<dbReference type="InterPro" id="IPR021720">
    <property type="entry name" value="Malectin_dom"/>
</dbReference>
<dbReference type="InterPro" id="IPR039155">
    <property type="entry name" value="MLEC"/>
</dbReference>
<dbReference type="SUPFAM" id="SSF49785">
    <property type="entry name" value="Galactose-binding domain-like"/>
    <property type="match status" value="1"/>
</dbReference>
<dbReference type="AlphaFoldDB" id="A0AAU7UEJ2"/>
<keyword evidence="14" id="KW-0119">Carbohydrate metabolism</keyword>
<evidence type="ECO:0000256" key="11">
    <source>
        <dbReference type="ARBA" id="ARBA00023136"/>
    </source>
</evidence>
<dbReference type="EMBL" id="CP158299">
    <property type="protein sequence ID" value="XBV86338.1"/>
    <property type="molecule type" value="Genomic_DNA"/>
</dbReference>
<evidence type="ECO:0000256" key="4">
    <source>
        <dbReference type="ARBA" id="ARBA00009141"/>
    </source>
</evidence>
<keyword evidence="12" id="KW-0325">Glycoprotein</keyword>
<gene>
    <name evidence="16" type="ORF">ABOD76_08505</name>
</gene>
<evidence type="ECO:0000256" key="14">
    <source>
        <dbReference type="ARBA" id="ARBA00023277"/>
    </source>
</evidence>
<keyword evidence="9" id="KW-1133">Transmembrane helix</keyword>
<sequence>MLNHQKHPNPSHPRGRSGLKVLLAGTLLTALIACNTPPPPIQPVDGKPAAPQGLSAAANGTSITLKWTANTEATLSGYLVYRGGANGAFTKLTASPITATDYTDSGLNYATTYQYQVVAVNKVGESAAATASAKTADKPTGPQPALQLANPVTVPYPDRLIFSRIQNPNPSIPNVTHTTNVLTLSNTGVAPLVISALTLQDAWQLDNPPALPLTIAPGASQNLTLRFTAGNTGYHAGSLTIQSNDPTTPSRVVQLRGLSQDHSEDNQEPSLPDLLKALGYRVNLVGGQVADSGSGAYGSYLTVNQDGLVRRQGEEVMSAYWQAADASQKVQVTQLASYHTQGNTATLSWYSKGKTTANTIMTAAGAEAQSVLPHLNGSPTQLANASFTPSSTFGFKVDAEWSDPAKNSQTADINHGCTPGPCGQHLRFWPLRDRTGQLVPNTYLLGMDYSGINYDYQDNLYLISNIKPAPMLIDVGMTTTYTDPAGNVWLPDQDQNKYTVYTPSTAIAEPSTAYTGSIAGTTNPQLYRTYRGNVGTSTPQDQRVIAFNIPVGNGTYNLNLHFADLAHTTSGQRVFDVTVENKLQVDDLDIVARAGGGKTALVVPVNGVQVTDGLLTISLKASIDFPSIAGIEIIPQ</sequence>
<evidence type="ECO:0000256" key="13">
    <source>
        <dbReference type="ARBA" id="ARBA00023273"/>
    </source>
</evidence>
<dbReference type="Pfam" id="PF11721">
    <property type="entry name" value="Malectin"/>
    <property type="match status" value="1"/>
</dbReference>
<evidence type="ECO:0000256" key="5">
    <source>
        <dbReference type="ARBA" id="ARBA00022490"/>
    </source>
</evidence>
<dbReference type="GO" id="GO:0005737">
    <property type="term" value="C:cytoplasm"/>
    <property type="evidence" value="ECO:0007669"/>
    <property type="project" value="UniProtKB-SubCell"/>
</dbReference>
<dbReference type="Gene3D" id="2.60.120.430">
    <property type="entry name" value="Galactose-binding lectin"/>
    <property type="match status" value="1"/>
</dbReference>
<evidence type="ECO:0000313" key="16">
    <source>
        <dbReference type="EMBL" id="XBV86338.1"/>
    </source>
</evidence>
<accession>A0AAU7UEJ2</accession>
<keyword evidence="6" id="KW-0812">Transmembrane</keyword>
<evidence type="ECO:0000256" key="6">
    <source>
        <dbReference type="ARBA" id="ARBA00022692"/>
    </source>
</evidence>
<evidence type="ECO:0000256" key="3">
    <source>
        <dbReference type="ARBA" id="ARBA00004496"/>
    </source>
</evidence>
<dbReference type="RefSeq" id="WP_350244405.1">
    <property type="nucleotide sequence ID" value="NZ_CP158299.1"/>
</dbReference>
<evidence type="ECO:0000256" key="8">
    <source>
        <dbReference type="ARBA" id="ARBA00022824"/>
    </source>
</evidence>
<evidence type="ECO:0000256" key="12">
    <source>
        <dbReference type="ARBA" id="ARBA00023180"/>
    </source>
</evidence>